<accession>A0ABW5X838</accession>
<dbReference type="EMBL" id="JBHUOJ010000027">
    <property type="protein sequence ID" value="MFD2834089.1"/>
    <property type="molecule type" value="Genomic_DNA"/>
</dbReference>
<keyword evidence="2" id="KW-0238">DNA-binding</keyword>
<dbReference type="SUPFAM" id="SSF53098">
    <property type="entry name" value="Ribonuclease H-like"/>
    <property type="match status" value="1"/>
</dbReference>
<keyword evidence="7" id="KW-0067">ATP-binding</keyword>
<dbReference type="GO" id="GO:0004386">
    <property type="term" value="F:helicase activity"/>
    <property type="evidence" value="ECO:0007669"/>
    <property type="project" value="UniProtKB-KW"/>
</dbReference>
<evidence type="ECO:0000256" key="2">
    <source>
        <dbReference type="ARBA" id="ARBA00023125"/>
    </source>
</evidence>
<feature type="domain" description="Helicase ATP-binding" evidence="6">
    <location>
        <begin position="1091"/>
        <end position="1270"/>
    </location>
</feature>
<dbReference type="Pfam" id="PF00270">
    <property type="entry name" value="DEAD"/>
    <property type="match status" value="1"/>
</dbReference>
<comment type="catalytic activity">
    <reaction evidence="4">
        <text>Couples ATP hydrolysis with the unwinding of duplex DNA by translocating in the 3'-5' direction.</text>
        <dbReference type="EC" id="5.6.2.4"/>
    </reaction>
</comment>
<keyword evidence="8" id="KW-1185">Reference proteome</keyword>
<sequence>MIVQEGDIYNAVISYVGDKMNHGYVVLVDKLEDLNKQFIYDRNRPSFKFHPAKDTAPEKWQLVEVQIVKKKYGKIATITRNTYFGLKEDGEVVNPVGEFLREKNQLEIRKPEEDYPALEVNAPVDFFLYYDERRRRLLAENPAGVANEESFYEELKSDFTHFTNQLDSKGIIKAGEIAPLLLKRDRGELLVKYQLDFLIKNLEAEQNAILSQLFISTFINLNLEKPDTETCIRLLGGDSLALVRLWLKKDLPVAFLDPKAIKKWHLEQQLFNKLEPKEFVGFFQKIQDFKEYSQLLEFGLESLENISEQALPHFNKLIKFADNQNNLRSILYQNLAFDSLLDLWRKEEISEIPGERLKENFSSLKEEDRIKYLQQTGWPEYLKLVEEKESSQVIIENYFVHFKEYLKKEINYCCFDLEVNPQTKKIEELAFRNNKEIFEELDPTEDDIRQLKNALERADVVIGQNIREFDLEKLYGDEVPDLVIWDSLEIEAILRPDAHSLALNTEHYALEDVEHTLSLFYYQLYRILGDESLRKSIKILYNFHFLEDHQAAAIPYLKIKDVAIEKPVKKLFHSEVSGINKVVGTMVPKTAGLVICPEPFWPHFRDDANYHFEAENHLYSLSLERAKWEEKLADLAFLRTSLDQFHKSCETKGHNPYVRLLSSYLVQQIQEHFPIEQICTPLKSLGKKSIVSEWDFEKNSEALLEGRSEKEVVQLGSDLWPFTSKRNFGEFTQQELSVTEEGNALWVRFSNGRSYAPISKKLAEGLAKEVSGDHFWIEREGLDKYILWGSNAGVLDERFASVKAGDFYTKGSGMGAKDARFIKYSNNASSRLMDLNPETLYRDKYWDVKLKTLIQLLGSGRLEKDKCVLIVSRPEEVDTLTKIIRKLGGWFSPSLKSNLRRRLERLVEEEKGIMIVAQEDFEQLLSYPLSEGILYVIESLSLEELKEISGINRANELTASIDDEEGDTESEGMELPHLSSVAGSMARLNKYYDWMMFRMALQHQQNELLVMDPRANSSLFDSFKCKALPVDFKEIVEGKSRVFEIIRELTSSWLYAPREFEYGSLQEHLDRISAALIDGYAFKPEQKDYLDIIFPAKDDVLVTLPTGVGKSVLFQGPALYRSSFTGKMSIVVTPLKALMEDHVMGLWKKGFWNGVEYINADKGAEVKDIYRKIAGGQLLMVFVTPERFRSKGFVWALEQRMKIDGGLEYFIFDEAHCISQWGSEFRPDYFYCAQQIKQIRKTYPSPLLLLSATVTKQVASHLEHALYEEV</sequence>
<keyword evidence="7" id="KW-0378">Hydrolase</keyword>
<dbReference type="PANTHER" id="PTHR13710">
    <property type="entry name" value="DNA HELICASE RECQ FAMILY MEMBER"/>
    <property type="match status" value="1"/>
</dbReference>
<evidence type="ECO:0000256" key="5">
    <source>
        <dbReference type="ARBA" id="ARBA00034808"/>
    </source>
</evidence>
<dbReference type="SUPFAM" id="SSF52540">
    <property type="entry name" value="P-loop containing nucleoside triphosphate hydrolases"/>
    <property type="match status" value="1"/>
</dbReference>
<dbReference type="InterPro" id="IPR027417">
    <property type="entry name" value="P-loop_NTPase"/>
</dbReference>
<dbReference type="InterPro" id="IPR014001">
    <property type="entry name" value="Helicase_ATP-bd"/>
</dbReference>
<dbReference type="InterPro" id="IPR012337">
    <property type="entry name" value="RNaseH-like_sf"/>
</dbReference>
<dbReference type="EC" id="5.6.2.4" evidence="5"/>
<evidence type="ECO:0000259" key="6">
    <source>
        <dbReference type="PROSITE" id="PS51192"/>
    </source>
</evidence>
<keyword evidence="3" id="KW-0413">Isomerase</keyword>
<evidence type="ECO:0000256" key="1">
    <source>
        <dbReference type="ARBA" id="ARBA00005446"/>
    </source>
</evidence>
<dbReference type="InterPro" id="IPR011545">
    <property type="entry name" value="DEAD/DEAH_box_helicase_dom"/>
</dbReference>
<evidence type="ECO:0000313" key="7">
    <source>
        <dbReference type="EMBL" id="MFD2834089.1"/>
    </source>
</evidence>
<keyword evidence="7" id="KW-0347">Helicase</keyword>
<evidence type="ECO:0000313" key="8">
    <source>
        <dbReference type="Proteomes" id="UP001597438"/>
    </source>
</evidence>
<dbReference type="PANTHER" id="PTHR13710:SF105">
    <property type="entry name" value="ATP-DEPENDENT DNA HELICASE Q1"/>
    <property type="match status" value="1"/>
</dbReference>
<comment type="similarity">
    <text evidence="1">Belongs to the helicase family. RecQ subfamily.</text>
</comment>
<proteinExistence type="inferred from homology"/>
<dbReference type="Proteomes" id="UP001597438">
    <property type="component" value="Unassembled WGS sequence"/>
</dbReference>
<evidence type="ECO:0000256" key="3">
    <source>
        <dbReference type="ARBA" id="ARBA00023235"/>
    </source>
</evidence>
<organism evidence="7 8">
    <name type="scientific">Christiangramia antarctica</name>
    <dbReference type="NCBI Taxonomy" id="2058158"/>
    <lineage>
        <taxon>Bacteria</taxon>
        <taxon>Pseudomonadati</taxon>
        <taxon>Bacteroidota</taxon>
        <taxon>Flavobacteriia</taxon>
        <taxon>Flavobacteriales</taxon>
        <taxon>Flavobacteriaceae</taxon>
        <taxon>Christiangramia</taxon>
    </lineage>
</organism>
<reference evidence="8" key="1">
    <citation type="journal article" date="2019" name="Int. J. Syst. Evol. Microbiol.">
        <title>The Global Catalogue of Microorganisms (GCM) 10K type strain sequencing project: providing services to taxonomists for standard genome sequencing and annotation.</title>
        <authorList>
            <consortium name="The Broad Institute Genomics Platform"/>
            <consortium name="The Broad Institute Genome Sequencing Center for Infectious Disease"/>
            <person name="Wu L."/>
            <person name="Ma J."/>
        </authorList>
    </citation>
    <scope>NUCLEOTIDE SEQUENCE [LARGE SCALE GENOMIC DNA]</scope>
    <source>
        <strain evidence="8">KCTC 52925</strain>
    </source>
</reference>
<dbReference type="Gene3D" id="3.40.50.300">
    <property type="entry name" value="P-loop containing nucleotide triphosphate hydrolases"/>
    <property type="match status" value="1"/>
</dbReference>
<protein>
    <recommendedName>
        <fullName evidence="5">DNA 3'-5' helicase</fullName>
        <ecNumber evidence="5">5.6.2.4</ecNumber>
    </recommendedName>
</protein>
<dbReference type="PROSITE" id="PS51192">
    <property type="entry name" value="HELICASE_ATP_BIND_1"/>
    <property type="match status" value="1"/>
</dbReference>
<evidence type="ECO:0000256" key="4">
    <source>
        <dbReference type="ARBA" id="ARBA00034617"/>
    </source>
</evidence>
<gene>
    <name evidence="7" type="ORF">ACFSYS_12400</name>
</gene>
<name>A0ABW5X838_9FLAO</name>
<comment type="caution">
    <text evidence="7">The sequence shown here is derived from an EMBL/GenBank/DDBJ whole genome shotgun (WGS) entry which is preliminary data.</text>
</comment>
<dbReference type="RefSeq" id="WP_251740864.1">
    <property type="nucleotide sequence ID" value="NZ_JBHUOJ010000027.1"/>
</dbReference>
<dbReference type="SMART" id="SM00487">
    <property type="entry name" value="DEXDc"/>
    <property type="match status" value="1"/>
</dbReference>
<keyword evidence="7" id="KW-0547">Nucleotide-binding</keyword>